<gene>
    <name evidence="2" type="ORF">SDC9_209148</name>
</gene>
<accession>A0A645JCM4</accession>
<dbReference type="EMBL" id="VSSQ01137997">
    <property type="protein sequence ID" value="MPN61411.1"/>
    <property type="molecule type" value="Genomic_DNA"/>
</dbReference>
<evidence type="ECO:0008006" key="3">
    <source>
        <dbReference type="Google" id="ProtNLM"/>
    </source>
</evidence>
<keyword evidence="1" id="KW-0812">Transmembrane</keyword>
<evidence type="ECO:0000313" key="2">
    <source>
        <dbReference type="EMBL" id="MPN61411.1"/>
    </source>
</evidence>
<feature type="transmembrane region" description="Helical" evidence="1">
    <location>
        <begin position="6"/>
        <end position="28"/>
    </location>
</feature>
<comment type="caution">
    <text evidence="2">The sequence shown here is derived from an EMBL/GenBank/DDBJ whole genome shotgun (WGS) entry which is preliminary data.</text>
</comment>
<keyword evidence="1" id="KW-0472">Membrane</keyword>
<keyword evidence="1" id="KW-1133">Transmembrane helix</keyword>
<proteinExistence type="predicted"/>
<dbReference type="AlphaFoldDB" id="A0A645JCM4"/>
<evidence type="ECO:0000256" key="1">
    <source>
        <dbReference type="SAM" id="Phobius"/>
    </source>
</evidence>
<sequence length="47" mass="5510">MAWYVWVAIAAAVILLAVVKIRVGSAWLRRRKERQAQREQLKEDDDT</sequence>
<organism evidence="2">
    <name type="scientific">bioreactor metagenome</name>
    <dbReference type="NCBI Taxonomy" id="1076179"/>
    <lineage>
        <taxon>unclassified sequences</taxon>
        <taxon>metagenomes</taxon>
        <taxon>ecological metagenomes</taxon>
    </lineage>
</organism>
<reference evidence="2" key="1">
    <citation type="submission" date="2019-08" db="EMBL/GenBank/DDBJ databases">
        <authorList>
            <person name="Kucharzyk K."/>
            <person name="Murdoch R.W."/>
            <person name="Higgins S."/>
            <person name="Loffler F."/>
        </authorList>
    </citation>
    <scope>NUCLEOTIDE SEQUENCE</scope>
</reference>
<name>A0A645JCM4_9ZZZZ</name>
<protein>
    <recommendedName>
        <fullName evidence="3">Heme exporter protein D</fullName>
    </recommendedName>
</protein>